<keyword evidence="1" id="KW-1133">Transmembrane helix</keyword>
<proteinExistence type="predicted"/>
<feature type="transmembrane region" description="Helical" evidence="1">
    <location>
        <begin position="77"/>
        <end position="96"/>
    </location>
</feature>
<feature type="transmembrane region" description="Helical" evidence="1">
    <location>
        <begin position="27"/>
        <end position="44"/>
    </location>
</feature>
<dbReference type="Proteomes" id="UP000277094">
    <property type="component" value="Unassembled WGS sequence"/>
</dbReference>
<feature type="transmembrane region" description="Helical" evidence="1">
    <location>
        <begin position="140"/>
        <end position="160"/>
    </location>
</feature>
<evidence type="ECO:0000313" key="3">
    <source>
        <dbReference type="Proteomes" id="UP000277094"/>
    </source>
</evidence>
<evidence type="ECO:0008006" key="4">
    <source>
        <dbReference type="Google" id="ProtNLM"/>
    </source>
</evidence>
<accession>A0A3N0DVK8</accession>
<comment type="caution">
    <text evidence="2">The sequence shown here is derived from an EMBL/GenBank/DDBJ whole genome shotgun (WGS) entry which is preliminary data.</text>
</comment>
<feature type="transmembrane region" description="Helical" evidence="1">
    <location>
        <begin position="51"/>
        <end position="71"/>
    </location>
</feature>
<evidence type="ECO:0000313" key="2">
    <source>
        <dbReference type="EMBL" id="RNL79660.1"/>
    </source>
</evidence>
<organism evidence="2 3">
    <name type="scientific">Nocardioides marmorisolisilvae</name>
    <dbReference type="NCBI Taxonomy" id="1542737"/>
    <lineage>
        <taxon>Bacteria</taxon>
        <taxon>Bacillati</taxon>
        <taxon>Actinomycetota</taxon>
        <taxon>Actinomycetes</taxon>
        <taxon>Propionibacteriales</taxon>
        <taxon>Nocardioidaceae</taxon>
        <taxon>Nocardioides</taxon>
    </lineage>
</organism>
<dbReference type="AlphaFoldDB" id="A0A3N0DVK8"/>
<evidence type="ECO:0000256" key="1">
    <source>
        <dbReference type="SAM" id="Phobius"/>
    </source>
</evidence>
<gene>
    <name evidence="2" type="ORF">EFL95_11875</name>
</gene>
<keyword evidence="1" id="KW-0812">Transmembrane</keyword>
<protein>
    <recommendedName>
        <fullName evidence="4">DUF1097 domain-containing protein</fullName>
    </recommendedName>
</protein>
<dbReference type="EMBL" id="RJSG01000002">
    <property type="protein sequence ID" value="RNL79660.1"/>
    <property type="molecule type" value="Genomic_DNA"/>
</dbReference>
<name>A0A3N0DVK8_9ACTN</name>
<reference evidence="2 3" key="1">
    <citation type="submission" date="2018-11" db="EMBL/GenBank/DDBJ databases">
        <authorList>
            <person name="Li F."/>
        </authorList>
    </citation>
    <scope>NUCLEOTIDE SEQUENCE [LARGE SCALE GENOMIC DNA]</scope>
    <source>
        <strain evidence="2 3">KIS18-7</strain>
    </source>
</reference>
<keyword evidence="3" id="KW-1185">Reference proteome</keyword>
<feature type="transmembrane region" description="Helical" evidence="1">
    <location>
        <begin position="103"/>
        <end position="120"/>
    </location>
</feature>
<sequence length="210" mass="21368">MYAGAVLALAAMGAVMAGSALGLELESVALLGAAMGAVVALVPDRTPTTQLAGFAAGFVIGWSGYIFRAQFMPDTTAGRAVAVGFVVMACVAVAFLTNDRITLWTVILGAGAFAGAYEFAYNQAPPEILSTSVSTATTMAFNVALGFLAGVVAGPVVAGAQGMRRGRPTPDAPEGDHVDAPVEAPVATSAAATDEREFTTLSEFMKETVR</sequence>
<keyword evidence="1" id="KW-0472">Membrane</keyword>